<dbReference type="GO" id="GO:0016301">
    <property type="term" value="F:kinase activity"/>
    <property type="evidence" value="ECO:0007669"/>
    <property type="project" value="UniProtKB-KW"/>
</dbReference>
<keyword evidence="1" id="KW-0812">Transmembrane</keyword>
<feature type="non-terminal residue" evidence="3">
    <location>
        <position position="121"/>
    </location>
</feature>
<feature type="transmembrane region" description="Helical" evidence="1">
    <location>
        <begin position="98"/>
        <end position="116"/>
    </location>
</feature>
<feature type="transmembrane region" description="Helical" evidence="1">
    <location>
        <begin position="68"/>
        <end position="86"/>
    </location>
</feature>
<organism evidence="3 4">
    <name type="scientific">Actinomadura bangladeshensis</name>
    <dbReference type="NCBI Taxonomy" id="453573"/>
    <lineage>
        <taxon>Bacteria</taxon>
        <taxon>Bacillati</taxon>
        <taxon>Actinomycetota</taxon>
        <taxon>Actinomycetes</taxon>
        <taxon>Streptosporangiales</taxon>
        <taxon>Thermomonosporaceae</taxon>
        <taxon>Actinomadura</taxon>
    </lineage>
</organism>
<reference evidence="3 4" key="1">
    <citation type="submission" date="2020-01" db="EMBL/GenBank/DDBJ databases">
        <title>Insect and environment-associated Actinomycetes.</title>
        <authorList>
            <person name="Currrie C."/>
            <person name="Chevrette M."/>
            <person name="Carlson C."/>
            <person name="Stubbendieck R."/>
            <person name="Wendt-Pienkowski E."/>
        </authorList>
    </citation>
    <scope>NUCLEOTIDE SEQUENCE [LARGE SCALE GENOMIC DNA]</scope>
    <source>
        <strain evidence="3 4">SID10258</strain>
    </source>
</reference>
<dbReference type="Proteomes" id="UP000475532">
    <property type="component" value="Unassembled WGS sequence"/>
</dbReference>
<name>A0A6L9QR98_9ACTN</name>
<feature type="transmembrane region" description="Helical" evidence="1">
    <location>
        <begin position="38"/>
        <end position="56"/>
    </location>
</feature>
<evidence type="ECO:0000313" key="4">
    <source>
        <dbReference type="Proteomes" id="UP000475532"/>
    </source>
</evidence>
<feature type="domain" description="DUF5931" evidence="2">
    <location>
        <begin position="4"/>
        <end position="119"/>
    </location>
</feature>
<feature type="transmembrane region" description="Helical" evidence="1">
    <location>
        <begin position="12"/>
        <end position="32"/>
    </location>
</feature>
<evidence type="ECO:0000256" key="1">
    <source>
        <dbReference type="SAM" id="Phobius"/>
    </source>
</evidence>
<dbReference type="InterPro" id="IPR045975">
    <property type="entry name" value="DUF5931"/>
</dbReference>
<comment type="caution">
    <text evidence="3">The sequence shown here is derived from an EMBL/GenBank/DDBJ whole genome shotgun (WGS) entry which is preliminary data.</text>
</comment>
<gene>
    <name evidence="3" type="ORF">G3I70_36805</name>
</gene>
<keyword evidence="3" id="KW-0418">Kinase</keyword>
<dbReference type="Pfam" id="PF19354">
    <property type="entry name" value="DUF5931"/>
    <property type="match status" value="1"/>
</dbReference>
<dbReference type="RefSeq" id="WP_239067831.1">
    <property type="nucleotide sequence ID" value="NZ_JAAGLI010000978.1"/>
</dbReference>
<dbReference type="AlphaFoldDB" id="A0A6L9QR98"/>
<evidence type="ECO:0000259" key="2">
    <source>
        <dbReference type="Pfam" id="PF19354"/>
    </source>
</evidence>
<evidence type="ECO:0000313" key="3">
    <source>
        <dbReference type="EMBL" id="NEA28019.1"/>
    </source>
</evidence>
<keyword evidence="1" id="KW-0472">Membrane</keyword>
<keyword evidence="1" id="KW-1133">Transmembrane helix</keyword>
<protein>
    <submittedName>
        <fullName evidence="3">Sensor histidine kinase</fullName>
    </submittedName>
</protein>
<dbReference type="EMBL" id="JAAGLI010000978">
    <property type="protein sequence ID" value="NEA28019.1"/>
    <property type="molecule type" value="Genomic_DNA"/>
</dbReference>
<accession>A0A6L9QR98</accession>
<proteinExistence type="predicted"/>
<keyword evidence="3" id="KW-0808">Transferase</keyword>
<sequence>MAGLEVALWRAVAVYRGLALVYAAVVIAMNAGGYAHPAGGWAVLAAMAVWTGYASLAFGDPRRRGRPLLAADLAVAAACVLATAWVESAANIAAGRPTLPVSWVAAAVLSWAVAGGRRLGI</sequence>